<dbReference type="InterPro" id="IPR000835">
    <property type="entry name" value="HTH_MarR-typ"/>
</dbReference>
<dbReference type="OrthoDB" id="9787636at2"/>
<dbReference type="AlphaFoldDB" id="A0A4S8F2L8"/>
<dbReference type="RefSeq" id="WP_136573663.1">
    <property type="nucleotide sequence ID" value="NZ_STFG01000010.1"/>
</dbReference>
<dbReference type="GO" id="GO:0003700">
    <property type="term" value="F:DNA-binding transcription factor activity"/>
    <property type="evidence" value="ECO:0007669"/>
    <property type="project" value="InterPro"/>
</dbReference>
<dbReference type="PANTHER" id="PTHR42756">
    <property type="entry name" value="TRANSCRIPTIONAL REGULATOR, MARR"/>
    <property type="match status" value="1"/>
</dbReference>
<dbReference type="Gene3D" id="1.10.10.10">
    <property type="entry name" value="Winged helix-like DNA-binding domain superfamily/Winged helix DNA-binding domain"/>
    <property type="match status" value="1"/>
</dbReference>
<dbReference type="GO" id="GO:0003677">
    <property type="term" value="F:DNA binding"/>
    <property type="evidence" value="ECO:0007669"/>
    <property type="project" value="UniProtKB-KW"/>
</dbReference>
<keyword evidence="1" id="KW-0805">Transcription regulation</keyword>
<name>A0A4S8F2L8_9BURK</name>
<dbReference type="SUPFAM" id="SSF46785">
    <property type="entry name" value="Winged helix' DNA-binding domain"/>
    <property type="match status" value="1"/>
</dbReference>
<dbReference type="PRINTS" id="PR00598">
    <property type="entry name" value="HTHMARR"/>
</dbReference>
<dbReference type="PROSITE" id="PS50995">
    <property type="entry name" value="HTH_MARR_2"/>
    <property type="match status" value="1"/>
</dbReference>
<sequence length="165" mass="17972">MKLEQKYEALLGEMLEKKSQGIHQIRACFQLLSLASSIDRDCATRLAPHGLSEGRFVMLFLLNAAFPNGLAPNVLAEKAGISRATVTSLLDGLEQLQLVTRHADPNDRRALQIHLTNEGQDVAKTVTDQHAEWIAGLLKPLSATELELLSSLLAKVAAPLNNKIA</sequence>
<evidence type="ECO:0000256" key="2">
    <source>
        <dbReference type="ARBA" id="ARBA00023125"/>
    </source>
</evidence>
<evidence type="ECO:0000256" key="1">
    <source>
        <dbReference type="ARBA" id="ARBA00023015"/>
    </source>
</evidence>
<protein>
    <submittedName>
        <fullName evidence="5">MarR family transcriptional regulator</fullName>
    </submittedName>
</protein>
<keyword evidence="3" id="KW-0804">Transcription</keyword>
<proteinExistence type="predicted"/>
<keyword evidence="6" id="KW-1185">Reference proteome</keyword>
<dbReference type="Pfam" id="PF12802">
    <property type="entry name" value="MarR_2"/>
    <property type="match status" value="1"/>
</dbReference>
<evidence type="ECO:0000313" key="6">
    <source>
        <dbReference type="Proteomes" id="UP000308917"/>
    </source>
</evidence>
<keyword evidence="2" id="KW-0238">DNA-binding</keyword>
<reference evidence="5 6" key="1">
    <citation type="journal article" date="2015" name="Antonie Van Leeuwenhoek">
        <title>Lampropedia puyangensis sp. nov., isolated from symptomatic bark of Populus ? euramericana canker and emended description of Lampropedia hyalina (Ehrenberg 1832) Lee et al. 2004.</title>
        <authorList>
            <person name="Li Y."/>
            <person name="Wang T."/>
            <person name="Piao C.G."/>
            <person name="Wang L.F."/>
            <person name="Tian G.Z."/>
            <person name="Zhu T.H."/>
            <person name="Guo M.W."/>
        </authorList>
    </citation>
    <scope>NUCLEOTIDE SEQUENCE [LARGE SCALE GENOMIC DNA]</scope>
    <source>
        <strain evidence="5 6">2-bin</strain>
    </source>
</reference>
<dbReference type="Proteomes" id="UP000308917">
    <property type="component" value="Unassembled WGS sequence"/>
</dbReference>
<accession>A0A4S8F2L8</accession>
<dbReference type="PANTHER" id="PTHR42756:SF1">
    <property type="entry name" value="TRANSCRIPTIONAL REPRESSOR OF EMRAB OPERON"/>
    <property type="match status" value="1"/>
</dbReference>
<organism evidence="5 6">
    <name type="scientific">Lampropedia puyangensis</name>
    <dbReference type="NCBI Taxonomy" id="1330072"/>
    <lineage>
        <taxon>Bacteria</taxon>
        <taxon>Pseudomonadati</taxon>
        <taxon>Pseudomonadota</taxon>
        <taxon>Betaproteobacteria</taxon>
        <taxon>Burkholderiales</taxon>
        <taxon>Comamonadaceae</taxon>
        <taxon>Lampropedia</taxon>
    </lineage>
</organism>
<dbReference type="SMART" id="SM00347">
    <property type="entry name" value="HTH_MARR"/>
    <property type="match status" value="1"/>
</dbReference>
<evidence type="ECO:0000256" key="3">
    <source>
        <dbReference type="ARBA" id="ARBA00023163"/>
    </source>
</evidence>
<evidence type="ECO:0000259" key="4">
    <source>
        <dbReference type="PROSITE" id="PS50995"/>
    </source>
</evidence>
<gene>
    <name evidence="5" type="ORF">E9531_10250</name>
</gene>
<feature type="domain" description="HTH marR-type" evidence="4">
    <location>
        <begin position="8"/>
        <end position="158"/>
    </location>
</feature>
<dbReference type="InterPro" id="IPR036388">
    <property type="entry name" value="WH-like_DNA-bd_sf"/>
</dbReference>
<evidence type="ECO:0000313" key="5">
    <source>
        <dbReference type="EMBL" id="THU00645.1"/>
    </source>
</evidence>
<dbReference type="InterPro" id="IPR036390">
    <property type="entry name" value="WH_DNA-bd_sf"/>
</dbReference>
<dbReference type="EMBL" id="STFG01000010">
    <property type="protein sequence ID" value="THU00645.1"/>
    <property type="molecule type" value="Genomic_DNA"/>
</dbReference>
<comment type="caution">
    <text evidence="5">The sequence shown here is derived from an EMBL/GenBank/DDBJ whole genome shotgun (WGS) entry which is preliminary data.</text>
</comment>